<evidence type="ECO:0000313" key="3">
    <source>
        <dbReference type="EMBL" id="GAA4320097.1"/>
    </source>
</evidence>
<evidence type="ECO:0000313" key="4">
    <source>
        <dbReference type="Proteomes" id="UP001501207"/>
    </source>
</evidence>
<dbReference type="Pfam" id="PF23500">
    <property type="entry name" value="DUF7133"/>
    <property type="match status" value="1"/>
</dbReference>
<feature type="signal peptide" evidence="1">
    <location>
        <begin position="1"/>
        <end position="21"/>
    </location>
</feature>
<dbReference type="InterPro" id="IPR055557">
    <property type="entry name" value="DUF7133"/>
</dbReference>
<dbReference type="Proteomes" id="UP001501207">
    <property type="component" value="Unassembled WGS sequence"/>
</dbReference>
<reference evidence="4" key="1">
    <citation type="journal article" date="2019" name="Int. J. Syst. Evol. Microbiol.">
        <title>The Global Catalogue of Microorganisms (GCM) 10K type strain sequencing project: providing services to taxonomists for standard genome sequencing and annotation.</title>
        <authorList>
            <consortium name="The Broad Institute Genomics Platform"/>
            <consortium name="The Broad Institute Genome Sequencing Center for Infectious Disease"/>
            <person name="Wu L."/>
            <person name="Ma J."/>
        </authorList>
    </citation>
    <scope>NUCLEOTIDE SEQUENCE [LARGE SCALE GENOMIC DNA]</scope>
    <source>
        <strain evidence="4">JCM 17664</strain>
    </source>
</reference>
<evidence type="ECO:0000259" key="2">
    <source>
        <dbReference type="Pfam" id="PF23500"/>
    </source>
</evidence>
<dbReference type="SUPFAM" id="SSF48371">
    <property type="entry name" value="ARM repeat"/>
    <property type="match status" value="1"/>
</dbReference>
<dbReference type="InterPro" id="IPR011989">
    <property type="entry name" value="ARM-like"/>
</dbReference>
<dbReference type="SUPFAM" id="SSF50952">
    <property type="entry name" value="Soluble quinoprotein glucose dehydrogenase"/>
    <property type="match status" value="1"/>
</dbReference>
<feature type="domain" description="DUF7133" evidence="2">
    <location>
        <begin position="35"/>
        <end position="435"/>
    </location>
</feature>
<dbReference type="EMBL" id="BAABFN010000022">
    <property type="protein sequence ID" value="GAA4320097.1"/>
    <property type="molecule type" value="Genomic_DNA"/>
</dbReference>
<dbReference type="Gene3D" id="1.25.10.10">
    <property type="entry name" value="Leucine-rich Repeat Variant"/>
    <property type="match status" value="1"/>
</dbReference>
<dbReference type="InterPro" id="IPR011042">
    <property type="entry name" value="6-blade_b-propeller_TolB-like"/>
</dbReference>
<organism evidence="3 4">
    <name type="scientific">Compostibacter hankyongensis</name>
    <dbReference type="NCBI Taxonomy" id="1007089"/>
    <lineage>
        <taxon>Bacteria</taxon>
        <taxon>Pseudomonadati</taxon>
        <taxon>Bacteroidota</taxon>
        <taxon>Chitinophagia</taxon>
        <taxon>Chitinophagales</taxon>
        <taxon>Chitinophagaceae</taxon>
        <taxon>Compostibacter</taxon>
    </lineage>
</organism>
<feature type="chain" id="PRO_5047319572" description="DUF7133 domain-containing protein" evidence="1">
    <location>
        <begin position="22"/>
        <end position="713"/>
    </location>
</feature>
<name>A0ABP8G9F7_9BACT</name>
<keyword evidence="4" id="KW-1185">Reference proteome</keyword>
<accession>A0ABP8G9F7</accession>
<keyword evidence="1" id="KW-0732">Signal</keyword>
<dbReference type="RefSeq" id="WP_344981635.1">
    <property type="nucleotide sequence ID" value="NZ_BAABFN010000022.1"/>
</dbReference>
<dbReference type="InterPro" id="IPR016024">
    <property type="entry name" value="ARM-type_fold"/>
</dbReference>
<comment type="caution">
    <text evidence="3">The sequence shown here is derived from an EMBL/GenBank/DDBJ whole genome shotgun (WGS) entry which is preliminary data.</text>
</comment>
<dbReference type="NCBIfam" id="TIGR02604">
    <property type="entry name" value="Piru_Ver_Nterm"/>
    <property type="match status" value="1"/>
</dbReference>
<evidence type="ECO:0000256" key="1">
    <source>
        <dbReference type="SAM" id="SignalP"/>
    </source>
</evidence>
<protein>
    <recommendedName>
        <fullName evidence="2">DUF7133 domain-containing protein</fullName>
    </recommendedName>
</protein>
<dbReference type="InterPro" id="IPR011041">
    <property type="entry name" value="Quinoprot_gluc/sorb_DH_b-prop"/>
</dbReference>
<dbReference type="Gene3D" id="2.120.10.30">
    <property type="entry name" value="TolB, C-terminal domain"/>
    <property type="match status" value="2"/>
</dbReference>
<gene>
    <name evidence="3" type="ORF">GCM10023143_34030</name>
</gene>
<dbReference type="PROSITE" id="PS51257">
    <property type="entry name" value="PROKAR_LIPOPROTEIN"/>
    <property type="match status" value="1"/>
</dbReference>
<dbReference type="InterPro" id="IPR013428">
    <property type="entry name" value="Membrane-bound_put_N"/>
</dbReference>
<sequence length="713" mass="78160">MKKARINPSRCLLFLAVTAVASCTTKSRYPGPLPAEESMKTFHFADDFKAEIFATEPLVADPVSMTFDEAGNAYVVEMPDANMEDSAKGKCRIVLLKDTNGDGRADKSVIFADRLNEATSVLPWKGGLFVAAAPTISYFKDTDGDGKADSKKIVFSGFFKNNDEAQITSLTFGVDNWIYANNDGQAGKVRSASDTASLSMQGADFRFRPDRDQFELSTGPGQFGQAIDDWGHRFFSQNTLHIRQVVIPVRYLRRNPAMPPSAQSAVINVSDHDPLMYQLTPAPYWRAERTKRRNQEYQEHHLDRVEYEKGHFSGGSGGTFYGGDAFPEAYYGNIFTGDVSGNLVHRDILAQPSGDDPFYTAKRGDAEKDKEFMAATDSWVRPTSFAVGPDGALYMIDMYRQHIETPVSIPEDLQTDMDFRAGSNMGRIYRIVPKNAGAYKKPDVDLQHATAAELVKLLSHPSSWWALQAHRLLLERQDKTVIPALKDLFAQSKDPRSRLHALYLLEGLNALDAGTVALALKDSAAGVRENAVQLAERFPACLPQLKEMVRDSSFRVAFQATLSLGNFPAAAVAPALADVVERHGENSWYRTAVLSSAAGSSPALLKILMQKGIFRETAPWKEAFLGDLSYVTGGRNEKEQTGSLLALLQQPALATATGEQAAAVKGLISGLLVAKTTDTAQQTALKSLKTENADDIKNAIQDLTKLYGKSSQP</sequence>
<proteinExistence type="predicted"/>
<dbReference type="PANTHER" id="PTHR33546">
    <property type="entry name" value="LARGE, MULTIFUNCTIONAL SECRETED PROTEIN-RELATED"/>
    <property type="match status" value="1"/>
</dbReference>
<dbReference type="PANTHER" id="PTHR33546:SF1">
    <property type="entry name" value="LARGE, MULTIFUNCTIONAL SECRETED PROTEIN"/>
    <property type="match status" value="1"/>
</dbReference>